<accession>A0A6N3FV90</accession>
<dbReference type="AlphaFoldDB" id="A0A6N3FV90"/>
<keyword evidence="2" id="KW-0732">Signal</keyword>
<feature type="coiled-coil region" evidence="1">
    <location>
        <begin position="106"/>
        <end position="133"/>
    </location>
</feature>
<reference evidence="3" key="1">
    <citation type="submission" date="2019-11" db="EMBL/GenBank/DDBJ databases">
        <authorList>
            <person name="Feng L."/>
        </authorList>
    </citation>
    <scope>NUCLEOTIDE SEQUENCE</scope>
    <source>
        <strain evidence="3">CsymbiosumLFYP84</strain>
    </source>
</reference>
<sequence>MKKRRKQITAAALAALAAISLTVPAYAAAGPSGKTTYINGAGAGAEDTVLDYNDIDQRIENYNTNYKQLNSTLVNSTQSLDAARELREGASDLMHEAYELRSDGLNETTRELYDSYKETAKELRKQAQKLTNEELGSSYKKTLRQTKSKLVASTQQLMIQYSETIAKQELMNKQIELAQANLDAANRMAAMGMKSVQDIQTAQETLKQAESGAAQLKYGIDNMRQNLLILTGWNHDSAPEIRPVPASDLSRIDQMNPENDLRSAIGANYDLQSLKGASASGSSARNVKKRNVAQSEQDVASTLQALYNTVISKRQSYEAALSEYAAAEQKMQAADRKYSLGMMGKLEYLSAQAEFLTSKSNKEVADIELFSAMEKYDWAVKGLIMS</sequence>
<protein>
    <submittedName>
        <fullName evidence="3">Outer membrane efflux protein</fullName>
    </submittedName>
</protein>
<dbReference type="GO" id="GO:0015562">
    <property type="term" value="F:efflux transmembrane transporter activity"/>
    <property type="evidence" value="ECO:0007669"/>
    <property type="project" value="InterPro"/>
</dbReference>
<dbReference type="EMBL" id="CACRUA010000029">
    <property type="protein sequence ID" value="VYU55303.1"/>
    <property type="molecule type" value="Genomic_DNA"/>
</dbReference>
<keyword evidence="1" id="KW-0175">Coiled coil</keyword>
<evidence type="ECO:0000256" key="1">
    <source>
        <dbReference type="SAM" id="Coils"/>
    </source>
</evidence>
<dbReference type="RefSeq" id="WP_054345124.1">
    <property type="nucleotide sequence ID" value="NZ_CACRUA010000029.1"/>
</dbReference>
<dbReference type="SUPFAM" id="SSF56954">
    <property type="entry name" value="Outer membrane efflux proteins (OEP)"/>
    <property type="match status" value="1"/>
</dbReference>
<feature type="signal peptide" evidence="2">
    <location>
        <begin position="1"/>
        <end position="27"/>
    </location>
</feature>
<evidence type="ECO:0000256" key="2">
    <source>
        <dbReference type="SAM" id="SignalP"/>
    </source>
</evidence>
<feature type="chain" id="PRO_5026981350" evidence="2">
    <location>
        <begin position="28"/>
        <end position="386"/>
    </location>
</feature>
<organism evidence="3">
    <name type="scientific">Clostridium symbiosum</name>
    <name type="common">Bacteroides symbiosus</name>
    <dbReference type="NCBI Taxonomy" id="1512"/>
    <lineage>
        <taxon>Bacteria</taxon>
        <taxon>Bacillati</taxon>
        <taxon>Bacillota</taxon>
        <taxon>Clostridia</taxon>
        <taxon>Lachnospirales</taxon>
        <taxon>Lachnospiraceae</taxon>
        <taxon>Otoolea</taxon>
    </lineage>
</organism>
<dbReference type="Gene3D" id="1.20.1600.10">
    <property type="entry name" value="Outer membrane efflux proteins (OEP)"/>
    <property type="match status" value="2"/>
</dbReference>
<gene>
    <name evidence="3" type="ORF">CSLFYP84_02684</name>
</gene>
<proteinExistence type="predicted"/>
<evidence type="ECO:0000313" key="3">
    <source>
        <dbReference type="EMBL" id="VYU55303.1"/>
    </source>
</evidence>
<name>A0A6N3FV90_CLOSY</name>